<evidence type="ECO:0000313" key="2">
    <source>
        <dbReference type="EMBL" id="JAD88053.1"/>
    </source>
</evidence>
<evidence type="ECO:0000256" key="1">
    <source>
        <dbReference type="SAM" id="MobiDB-lite"/>
    </source>
</evidence>
<protein>
    <submittedName>
        <fullName evidence="2">HXK6</fullName>
    </submittedName>
</protein>
<feature type="region of interest" description="Disordered" evidence="1">
    <location>
        <begin position="52"/>
        <end position="71"/>
    </location>
</feature>
<reference evidence="2" key="2">
    <citation type="journal article" date="2015" name="Data Brief">
        <title>Shoot transcriptome of the giant reed, Arundo donax.</title>
        <authorList>
            <person name="Barrero R.A."/>
            <person name="Guerrero F.D."/>
            <person name="Moolhuijzen P."/>
            <person name="Goolsby J.A."/>
            <person name="Tidwell J."/>
            <person name="Bellgard S.E."/>
            <person name="Bellgard M.I."/>
        </authorList>
    </citation>
    <scope>NUCLEOTIDE SEQUENCE</scope>
    <source>
        <tissue evidence="2">Shoot tissue taken approximately 20 cm above the soil surface</tissue>
    </source>
</reference>
<sequence>MPTISILLCWLAARQQRKGEQEGSTSIWPPGSSRQWGFGGLVQLGDLVQLNRQGSREKQRRSSARAEEVGADGEAALLPGVSGLPPGALSLLSDVRTAELDCPTRIDCPRAPPIPSLRRPFKPLGAPATTFDA</sequence>
<dbReference type="EMBL" id="GBRH01209842">
    <property type="protein sequence ID" value="JAD88053.1"/>
    <property type="molecule type" value="Transcribed_RNA"/>
</dbReference>
<organism evidence="2">
    <name type="scientific">Arundo donax</name>
    <name type="common">Giant reed</name>
    <name type="synonym">Donax arundinaceus</name>
    <dbReference type="NCBI Taxonomy" id="35708"/>
    <lineage>
        <taxon>Eukaryota</taxon>
        <taxon>Viridiplantae</taxon>
        <taxon>Streptophyta</taxon>
        <taxon>Embryophyta</taxon>
        <taxon>Tracheophyta</taxon>
        <taxon>Spermatophyta</taxon>
        <taxon>Magnoliopsida</taxon>
        <taxon>Liliopsida</taxon>
        <taxon>Poales</taxon>
        <taxon>Poaceae</taxon>
        <taxon>PACMAD clade</taxon>
        <taxon>Arundinoideae</taxon>
        <taxon>Arundineae</taxon>
        <taxon>Arundo</taxon>
    </lineage>
</organism>
<dbReference type="AlphaFoldDB" id="A0A0A9DMZ8"/>
<name>A0A0A9DMZ8_ARUDO</name>
<proteinExistence type="predicted"/>
<feature type="region of interest" description="Disordered" evidence="1">
    <location>
        <begin position="104"/>
        <end position="133"/>
    </location>
</feature>
<reference evidence="2" key="1">
    <citation type="submission" date="2014-09" db="EMBL/GenBank/DDBJ databases">
        <authorList>
            <person name="Magalhaes I.L.F."/>
            <person name="Oliveira U."/>
            <person name="Santos F.R."/>
            <person name="Vidigal T.H.D.A."/>
            <person name="Brescovit A.D."/>
            <person name="Santos A.J."/>
        </authorList>
    </citation>
    <scope>NUCLEOTIDE SEQUENCE</scope>
    <source>
        <tissue evidence="2">Shoot tissue taken approximately 20 cm above the soil surface</tissue>
    </source>
</reference>
<accession>A0A0A9DMZ8</accession>